<dbReference type="PANTHER" id="PTHR12110">
    <property type="entry name" value="HYDROXYPYRUVATE ISOMERASE"/>
    <property type="match status" value="1"/>
</dbReference>
<evidence type="ECO:0000313" key="3">
    <source>
        <dbReference type="EMBL" id="MDQ4215036.1"/>
    </source>
</evidence>
<keyword evidence="1" id="KW-0119">Carbohydrate metabolism</keyword>
<organism evidence="3 4">
    <name type="scientific">Microbacterium capsulatum</name>
    <dbReference type="NCBI Taxonomy" id="3041921"/>
    <lineage>
        <taxon>Bacteria</taxon>
        <taxon>Bacillati</taxon>
        <taxon>Actinomycetota</taxon>
        <taxon>Actinomycetes</taxon>
        <taxon>Micrococcales</taxon>
        <taxon>Microbacteriaceae</taxon>
        <taxon>Microbacterium</taxon>
    </lineage>
</organism>
<dbReference type="EMBL" id="JAVFCB010000008">
    <property type="protein sequence ID" value="MDQ4215036.1"/>
    <property type="molecule type" value="Genomic_DNA"/>
</dbReference>
<reference evidence="3 4" key="1">
    <citation type="submission" date="2023-08" db="EMBL/GenBank/DDBJ databases">
        <title>Microbacterium sp. nov., isolated from a waste landfill.</title>
        <authorList>
            <person name="Wen W."/>
        </authorList>
    </citation>
    <scope>NUCLEOTIDE SEQUENCE [LARGE SCALE GENOMIC DNA]</scope>
    <source>
        <strain evidence="3 4">ASV81</strain>
    </source>
</reference>
<gene>
    <name evidence="3" type="ORF">RBR11_14025</name>
</gene>
<accession>A0ABU0XIS0</accession>
<proteinExistence type="predicted"/>
<dbReference type="InterPro" id="IPR013022">
    <property type="entry name" value="Xyl_isomerase-like_TIM-brl"/>
</dbReference>
<dbReference type="Proteomes" id="UP001230289">
    <property type="component" value="Unassembled WGS sequence"/>
</dbReference>
<name>A0ABU0XIS0_9MICO</name>
<dbReference type="PANTHER" id="PTHR12110:SF53">
    <property type="entry name" value="BLR5974 PROTEIN"/>
    <property type="match status" value="1"/>
</dbReference>
<dbReference type="Gene3D" id="3.20.20.150">
    <property type="entry name" value="Divalent-metal-dependent TIM barrel enzymes"/>
    <property type="match status" value="1"/>
</dbReference>
<sequence length="357" mass="38312">MRIGADVTFSGGASRLADSPIAVLDALEELGFQGILVRTLDEAFPTLDSGDIAAFAREAAARGFLVQAGVGKINPYMTAELPRVRDLGDGSYLAGMQRMIRICGEHGWTEAWTATGGFKEGLPVPYCFDRFRTDATWADQLDATSRFLDKLAPTLRQAGVRLNIETHEEITTREILRLVAEHGDDVLGVCLDPANLPVRGEAFGPAVGRVAATTRITHLRDAVVTHSELGLSRFLAPIGEGAIDWDVLLGTLLTASPDVQLFIEGIGGSRAEMVLDPEDPDWRASDPDLDDAEIAELVRLADDHDARAARGDAPGLAALRAPGADPRAELRAFLGRSLTALQARLEARDARIEAKAS</sequence>
<evidence type="ECO:0000259" key="2">
    <source>
        <dbReference type="Pfam" id="PF01261"/>
    </source>
</evidence>
<protein>
    <submittedName>
        <fullName evidence="3">TIM barrel protein</fullName>
    </submittedName>
</protein>
<evidence type="ECO:0000256" key="1">
    <source>
        <dbReference type="ARBA" id="ARBA00023277"/>
    </source>
</evidence>
<comment type="caution">
    <text evidence="3">The sequence shown here is derived from an EMBL/GenBank/DDBJ whole genome shotgun (WGS) entry which is preliminary data.</text>
</comment>
<evidence type="ECO:0000313" key="4">
    <source>
        <dbReference type="Proteomes" id="UP001230289"/>
    </source>
</evidence>
<keyword evidence="4" id="KW-1185">Reference proteome</keyword>
<dbReference type="Pfam" id="PF01261">
    <property type="entry name" value="AP_endonuc_2"/>
    <property type="match status" value="1"/>
</dbReference>
<dbReference type="InterPro" id="IPR050312">
    <property type="entry name" value="IolE/XylAMocC-like"/>
</dbReference>
<dbReference type="RefSeq" id="WP_308489987.1">
    <property type="nucleotide sequence ID" value="NZ_JAVFCB010000008.1"/>
</dbReference>
<dbReference type="InterPro" id="IPR036237">
    <property type="entry name" value="Xyl_isomerase-like_sf"/>
</dbReference>
<dbReference type="SUPFAM" id="SSF51658">
    <property type="entry name" value="Xylose isomerase-like"/>
    <property type="match status" value="1"/>
</dbReference>
<feature type="domain" description="Xylose isomerase-like TIM barrel" evidence="2">
    <location>
        <begin position="24"/>
        <end position="254"/>
    </location>
</feature>